<evidence type="ECO:0000313" key="6">
    <source>
        <dbReference type="EMBL" id="SMO38311.1"/>
    </source>
</evidence>
<dbReference type="RefSeq" id="WP_142661463.1">
    <property type="nucleotide sequence ID" value="NZ_FXTK01000001.1"/>
</dbReference>
<dbReference type="CDD" id="cd03255">
    <property type="entry name" value="ABC_MJ0796_LolCDE_FtsE"/>
    <property type="match status" value="1"/>
</dbReference>
<dbReference type="AlphaFoldDB" id="A0A521AUA2"/>
<evidence type="ECO:0000313" key="7">
    <source>
        <dbReference type="Proteomes" id="UP000319014"/>
    </source>
</evidence>
<dbReference type="InterPro" id="IPR003439">
    <property type="entry name" value="ABC_transporter-like_ATP-bd"/>
</dbReference>
<dbReference type="PROSITE" id="PS50893">
    <property type="entry name" value="ABC_TRANSPORTER_2"/>
    <property type="match status" value="1"/>
</dbReference>
<comment type="similarity">
    <text evidence="1">Belongs to the ABC transporter superfamily.</text>
</comment>
<accession>A0A521AUA2</accession>
<dbReference type="GO" id="GO:0016887">
    <property type="term" value="F:ATP hydrolysis activity"/>
    <property type="evidence" value="ECO:0007669"/>
    <property type="project" value="InterPro"/>
</dbReference>
<dbReference type="InterPro" id="IPR027417">
    <property type="entry name" value="P-loop_NTPase"/>
</dbReference>
<dbReference type="Pfam" id="PF00005">
    <property type="entry name" value="ABC_tran"/>
    <property type="match status" value="1"/>
</dbReference>
<dbReference type="PANTHER" id="PTHR24220:SF689">
    <property type="entry name" value="LIPOPROTEIN-RELEASING SYSTEM ATP-BINDING PROTEIN LOLD"/>
    <property type="match status" value="1"/>
</dbReference>
<keyword evidence="7" id="KW-1185">Reference proteome</keyword>
<dbReference type="SMART" id="SM00382">
    <property type="entry name" value="AAA"/>
    <property type="match status" value="1"/>
</dbReference>
<evidence type="ECO:0000256" key="1">
    <source>
        <dbReference type="ARBA" id="ARBA00005417"/>
    </source>
</evidence>
<keyword evidence="2" id="KW-0813">Transport</keyword>
<evidence type="ECO:0000256" key="3">
    <source>
        <dbReference type="ARBA" id="ARBA00022741"/>
    </source>
</evidence>
<keyword evidence="3" id="KW-0547">Nucleotide-binding</keyword>
<dbReference type="SUPFAM" id="SSF52540">
    <property type="entry name" value="P-loop containing nucleoside triphosphate hydrolases"/>
    <property type="match status" value="1"/>
</dbReference>
<dbReference type="GO" id="GO:0005886">
    <property type="term" value="C:plasma membrane"/>
    <property type="evidence" value="ECO:0007669"/>
    <property type="project" value="TreeGrafter"/>
</dbReference>
<evidence type="ECO:0000256" key="4">
    <source>
        <dbReference type="ARBA" id="ARBA00022840"/>
    </source>
</evidence>
<feature type="domain" description="ABC transporter" evidence="5">
    <location>
        <begin position="5"/>
        <end position="219"/>
    </location>
</feature>
<protein>
    <submittedName>
        <fullName evidence="6">Putative ABC transport system ATP-binding protein</fullName>
    </submittedName>
</protein>
<dbReference type="InterPro" id="IPR017911">
    <property type="entry name" value="MacB-like_ATP-bd"/>
</dbReference>
<dbReference type="OrthoDB" id="9787227at2"/>
<dbReference type="GO" id="GO:0005524">
    <property type="term" value="F:ATP binding"/>
    <property type="evidence" value="ECO:0007669"/>
    <property type="project" value="UniProtKB-KW"/>
</dbReference>
<dbReference type="GO" id="GO:0022857">
    <property type="term" value="F:transmembrane transporter activity"/>
    <property type="evidence" value="ECO:0007669"/>
    <property type="project" value="TreeGrafter"/>
</dbReference>
<keyword evidence="4 6" id="KW-0067">ATP-binding</keyword>
<dbReference type="PANTHER" id="PTHR24220">
    <property type="entry name" value="IMPORT ATP-BINDING PROTEIN"/>
    <property type="match status" value="1"/>
</dbReference>
<name>A0A521AUA2_9RHOB</name>
<dbReference type="EMBL" id="FXTK01000001">
    <property type="protein sequence ID" value="SMO38311.1"/>
    <property type="molecule type" value="Genomic_DNA"/>
</dbReference>
<dbReference type="Proteomes" id="UP000319014">
    <property type="component" value="Unassembled WGS sequence"/>
</dbReference>
<sequence length="220" mass="23679">MSAHLTLSDLRHDLGGEALFSLPALDLRPGQLTVLTGPSGSGKTTLLHLLAGLMTPTAGRVDWDGIDLARLPEVARDRWRRKRAGLVFQDFHLIPELSPLENVLVPAWLGAFSASRKRGRAQELLARFGVPERARVAVLSRGEQQRVALARALLMEPAVIFADEPTASLDSASGAAVAQTLLAMARTEGRSVIAASHDPALIALADRRLRLERGKPVEVA</sequence>
<proteinExistence type="inferred from homology"/>
<reference evidence="6 7" key="1">
    <citation type="submission" date="2017-05" db="EMBL/GenBank/DDBJ databases">
        <authorList>
            <person name="Varghese N."/>
            <person name="Submissions S."/>
        </authorList>
    </citation>
    <scope>NUCLEOTIDE SEQUENCE [LARGE SCALE GENOMIC DNA]</scope>
    <source>
        <strain evidence="6 7">DSM 100094</strain>
    </source>
</reference>
<organism evidence="6 7">
    <name type="scientific">Paracoccus laeviglucosivorans</name>
    <dbReference type="NCBI Taxonomy" id="1197861"/>
    <lineage>
        <taxon>Bacteria</taxon>
        <taxon>Pseudomonadati</taxon>
        <taxon>Pseudomonadota</taxon>
        <taxon>Alphaproteobacteria</taxon>
        <taxon>Rhodobacterales</taxon>
        <taxon>Paracoccaceae</taxon>
        <taxon>Paracoccus</taxon>
    </lineage>
</organism>
<evidence type="ECO:0000259" key="5">
    <source>
        <dbReference type="PROSITE" id="PS50893"/>
    </source>
</evidence>
<dbReference type="Gene3D" id="3.40.50.300">
    <property type="entry name" value="P-loop containing nucleotide triphosphate hydrolases"/>
    <property type="match status" value="1"/>
</dbReference>
<dbReference type="InterPro" id="IPR003593">
    <property type="entry name" value="AAA+_ATPase"/>
</dbReference>
<dbReference type="InterPro" id="IPR015854">
    <property type="entry name" value="ABC_transpr_LolD-like"/>
</dbReference>
<evidence type="ECO:0000256" key="2">
    <source>
        <dbReference type="ARBA" id="ARBA00022448"/>
    </source>
</evidence>
<gene>
    <name evidence="6" type="ORF">SAMN06265221_101365</name>
</gene>